<dbReference type="EMBL" id="RJVU01001236">
    <property type="protein sequence ID" value="ROL55281.1"/>
    <property type="molecule type" value="Genomic_DNA"/>
</dbReference>
<evidence type="ECO:0000313" key="2">
    <source>
        <dbReference type="Proteomes" id="UP000281406"/>
    </source>
</evidence>
<dbReference type="Proteomes" id="UP000281406">
    <property type="component" value="Unassembled WGS sequence"/>
</dbReference>
<dbReference type="AlphaFoldDB" id="A0A3N0ZA69"/>
<evidence type="ECO:0000313" key="1">
    <source>
        <dbReference type="EMBL" id="ROL55281.1"/>
    </source>
</evidence>
<protein>
    <submittedName>
        <fullName evidence="1">Uncharacterized protein</fullName>
    </submittedName>
</protein>
<gene>
    <name evidence="1" type="ORF">DPX16_8912</name>
</gene>
<organism evidence="1 2">
    <name type="scientific">Anabarilius grahami</name>
    <name type="common">Kanglang fish</name>
    <name type="synonym">Barilius grahami</name>
    <dbReference type="NCBI Taxonomy" id="495550"/>
    <lineage>
        <taxon>Eukaryota</taxon>
        <taxon>Metazoa</taxon>
        <taxon>Chordata</taxon>
        <taxon>Craniata</taxon>
        <taxon>Vertebrata</taxon>
        <taxon>Euteleostomi</taxon>
        <taxon>Actinopterygii</taxon>
        <taxon>Neopterygii</taxon>
        <taxon>Teleostei</taxon>
        <taxon>Ostariophysi</taxon>
        <taxon>Cypriniformes</taxon>
        <taxon>Xenocyprididae</taxon>
        <taxon>Xenocypridinae</taxon>
        <taxon>Xenocypridinae incertae sedis</taxon>
        <taxon>Anabarilius</taxon>
    </lineage>
</organism>
<comment type="caution">
    <text evidence="1">The sequence shown here is derived from an EMBL/GenBank/DDBJ whole genome shotgun (WGS) entry which is preliminary data.</text>
</comment>
<name>A0A3N0ZA69_ANAGA</name>
<proteinExistence type="predicted"/>
<sequence>MMPNPLMEEESHCIYNELLSGSTKRWISKVCEVHRTIVAPLLKFIEVMEEFVIAICRDAPVEVLLKSYLSPGVASSVKAPSLPIDLACSALEGAECALCYEP</sequence>
<keyword evidence="2" id="KW-1185">Reference proteome</keyword>
<accession>A0A3N0ZA69</accession>
<reference evidence="1 2" key="1">
    <citation type="submission" date="2018-10" db="EMBL/GenBank/DDBJ databases">
        <title>Genome assembly for a Yunnan-Guizhou Plateau 3E fish, Anabarilius grahami (Regan), and its evolutionary and genetic applications.</title>
        <authorList>
            <person name="Jiang W."/>
        </authorList>
    </citation>
    <scope>NUCLEOTIDE SEQUENCE [LARGE SCALE GENOMIC DNA]</scope>
    <source>
        <strain evidence="1">AG-KIZ</strain>
        <tissue evidence="1">Muscle</tissue>
    </source>
</reference>